<keyword evidence="3" id="KW-0479">Metal-binding</keyword>
<dbReference type="AlphaFoldDB" id="A0AAD9N4H3"/>
<dbReference type="GO" id="GO:0003690">
    <property type="term" value="F:double-stranded DNA binding"/>
    <property type="evidence" value="ECO:0007669"/>
    <property type="project" value="UniProtKB-ARBA"/>
</dbReference>
<dbReference type="Pfam" id="PF00096">
    <property type="entry name" value="zf-C2H2"/>
    <property type="match status" value="1"/>
</dbReference>
<reference evidence="14" key="1">
    <citation type="journal article" date="2023" name="Mol. Biol. Evol.">
        <title>Third-Generation Sequencing Reveals the Adaptive Role of the Epigenome in Three Deep-Sea Polychaetes.</title>
        <authorList>
            <person name="Perez M."/>
            <person name="Aroh O."/>
            <person name="Sun Y."/>
            <person name="Lan Y."/>
            <person name="Juniper S.K."/>
            <person name="Young C.R."/>
            <person name="Angers B."/>
            <person name="Qian P.Y."/>
        </authorList>
    </citation>
    <scope>NUCLEOTIDE SEQUENCE</scope>
    <source>
        <strain evidence="14">P08H-3</strain>
    </source>
</reference>
<feature type="compositionally biased region" description="Polar residues" evidence="12">
    <location>
        <begin position="603"/>
        <end position="625"/>
    </location>
</feature>
<evidence type="ECO:0000256" key="8">
    <source>
        <dbReference type="ARBA" id="ARBA00023125"/>
    </source>
</evidence>
<feature type="region of interest" description="Disordered" evidence="12">
    <location>
        <begin position="587"/>
        <end position="663"/>
    </location>
</feature>
<dbReference type="SUPFAM" id="SSF57667">
    <property type="entry name" value="beta-beta-alpha zinc fingers"/>
    <property type="match status" value="1"/>
</dbReference>
<dbReference type="PANTHER" id="PTHR24403:SF107">
    <property type="entry name" value="ZINC FINGER PROTEIN 521"/>
    <property type="match status" value="1"/>
</dbReference>
<dbReference type="InterPro" id="IPR056438">
    <property type="entry name" value="Znf-C2H2_CTCF"/>
</dbReference>
<keyword evidence="5 11" id="KW-0863">Zinc-finger</keyword>
<dbReference type="FunFam" id="3.30.160.60:FF:000446">
    <property type="entry name" value="Zinc finger protein"/>
    <property type="match status" value="1"/>
</dbReference>
<evidence type="ECO:0000313" key="14">
    <source>
        <dbReference type="EMBL" id="KAK2153984.1"/>
    </source>
</evidence>
<feature type="compositionally biased region" description="Basic and acidic residues" evidence="12">
    <location>
        <begin position="139"/>
        <end position="156"/>
    </location>
</feature>
<evidence type="ECO:0000256" key="1">
    <source>
        <dbReference type="ARBA" id="ARBA00004123"/>
    </source>
</evidence>
<keyword evidence="6" id="KW-0862">Zinc</keyword>
<keyword evidence="15" id="KW-1185">Reference proteome</keyword>
<name>A0AAD9N4H3_9ANNE</name>
<dbReference type="Proteomes" id="UP001208570">
    <property type="component" value="Unassembled WGS sequence"/>
</dbReference>
<feature type="compositionally biased region" description="Low complexity" evidence="12">
    <location>
        <begin position="187"/>
        <end position="210"/>
    </location>
</feature>
<evidence type="ECO:0000259" key="13">
    <source>
        <dbReference type="PROSITE" id="PS50157"/>
    </source>
</evidence>
<dbReference type="PROSITE" id="PS50157">
    <property type="entry name" value="ZINC_FINGER_C2H2_2"/>
    <property type="match status" value="3"/>
</dbReference>
<comment type="similarity">
    <text evidence="2">Belongs to the krueppel C2H2-type zinc-finger protein family.</text>
</comment>
<evidence type="ECO:0000256" key="12">
    <source>
        <dbReference type="SAM" id="MobiDB-lite"/>
    </source>
</evidence>
<dbReference type="Pfam" id="PF23611">
    <property type="entry name" value="zf-C2H2_16"/>
    <property type="match status" value="1"/>
</dbReference>
<sequence length="742" mass="81686">MALSLAVKRPMDDLLESPTFPSPDAAIDVSPIKLLGDVMPAPPRGAKRRKDDFPNFIRPSSNNYDCPDDDSDDGGNLFADYRDRDELMMRDSQLDHHRHQQPQQHHHHHQQQQQQNPMPERQNFPCIWLNGGSPTRSPNLEEHGAQMTPQHDDDLARASPPAPLLEPLPKGTLIIQPSQPPGDENQPPNLSSPSTPKSTSSTPNTDPTKSGNLLGSLPPIMAQHNAANVKQQVNGLLSGPQSAETTLPGGADLGVTPGDGMEVCPECHKVFKRKVYLQRHMEREHWSTAKVFKCEDCAYETKHQSNLSVHRRTHTGERPYHCGACGQRYTQGHLLKSHIRSRHGGNMEFYNLEKKSDSTRGRKSLDMKHEALLGMHHKQDKISALLQAAAGSAAAAISPGHPPGPMSHMPKFGSGLLSQQYMNSLSYFSPLRPMMSSPMQQLPSSLLGSPRFFSFGSLGTPSSFPQSLPSLMPSLNPGLPMLSSQSNLPTSSAASDNFKKTIEAMDLKPKMNMLNPSSRMSGLSPSMLGLQVPIRLPDIPNFGSIQPKAPASLQLLPQDLTTKKSPAEADVPEQLTSKSHMTMNQMSLSEPQDLSNPRYGMVSGSSPARPQESDSATIPSPSCEGSKSPYEAHRKHDTESLVSKSWPDIGMDQDTPPPSDEEELVKESNPIKHDKHECNGDNCPHLKKLKDLRRNVFRMLSVFTPDLSVENGISSETEDVDELLYEVIYTNIEEDTVSSNKE</sequence>
<keyword evidence="10" id="KW-0539">Nucleus</keyword>
<evidence type="ECO:0000256" key="3">
    <source>
        <dbReference type="ARBA" id="ARBA00022723"/>
    </source>
</evidence>
<evidence type="ECO:0000256" key="9">
    <source>
        <dbReference type="ARBA" id="ARBA00023163"/>
    </source>
</evidence>
<dbReference type="InterPro" id="IPR013087">
    <property type="entry name" value="Znf_C2H2_type"/>
</dbReference>
<dbReference type="SMART" id="SM00355">
    <property type="entry name" value="ZnF_C2H2"/>
    <property type="match status" value="3"/>
</dbReference>
<protein>
    <recommendedName>
        <fullName evidence="13">C2H2-type domain-containing protein</fullName>
    </recommendedName>
</protein>
<evidence type="ECO:0000313" key="15">
    <source>
        <dbReference type="Proteomes" id="UP001208570"/>
    </source>
</evidence>
<dbReference type="InterPro" id="IPR036236">
    <property type="entry name" value="Znf_C2H2_sf"/>
</dbReference>
<keyword evidence="9" id="KW-0804">Transcription</keyword>
<feature type="domain" description="C2H2-type" evidence="13">
    <location>
        <begin position="320"/>
        <end position="348"/>
    </location>
</feature>
<feature type="region of interest" description="Disordered" evidence="12">
    <location>
        <begin position="1"/>
        <end position="79"/>
    </location>
</feature>
<evidence type="ECO:0000256" key="5">
    <source>
        <dbReference type="ARBA" id="ARBA00022771"/>
    </source>
</evidence>
<dbReference type="FunFam" id="3.30.160.60:FF:001370">
    <property type="entry name" value="Zinc finger protein"/>
    <property type="match status" value="1"/>
</dbReference>
<dbReference type="GO" id="GO:0005634">
    <property type="term" value="C:nucleus"/>
    <property type="evidence" value="ECO:0007669"/>
    <property type="project" value="UniProtKB-SubCell"/>
</dbReference>
<feature type="region of interest" description="Disordered" evidence="12">
    <location>
        <begin position="93"/>
        <end position="218"/>
    </location>
</feature>
<dbReference type="PANTHER" id="PTHR24403">
    <property type="entry name" value="ZINC FINGER PROTEIN"/>
    <property type="match status" value="1"/>
</dbReference>
<keyword evidence="4" id="KW-0677">Repeat</keyword>
<feature type="domain" description="C2H2-type" evidence="13">
    <location>
        <begin position="292"/>
        <end position="319"/>
    </location>
</feature>
<dbReference type="PROSITE" id="PS00028">
    <property type="entry name" value="ZINC_FINGER_C2H2_1"/>
    <property type="match status" value="1"/>
</dbReference>
<organism evidence="14 15">
    <name type="scientific">Paralvinella palmiformis</name>
    <dbReference type="NCBI Taxonomy" id="53620"/>
    <lineage>
        <taxon>Eukaryota</taxon>
        <taxon>Metazoa</taxon>
        <taxon>Spiralia</taxon>
        <taxon>Lophotrochozoa</taxon>
        <taxon>Annelida</taxon>
        <taxon>Polychaeta</taxon>
        <taxon>Sedentaria</taxon>
        <taxon>Canalipalpata</taxon>
        <taxon>Terebellida</taxon>
        <taxon>Terebelliformia</taxon>
        <taxon>Alvinellidae</taxon>
        <taxon>Paralvinella</taxon>
    </lineage>
</organism>
<feature type="domain" description="C2H2-type" evidence="13">
    <location>
        <begin position="262"/>
        <end position="285"/>
    </location>
</feature>
<evidence type="ECO:0000256" key="11">
    <source>
        <dbReference type="PROSITE-ProRule" id="PRU00042"/>
    </source>
</evidence>
<proteinExistence type="inferred from homology"/>
<evidence type="ECO:0000256" key="10">
    <source>
        <dbReference type="ARBA" id="ARBA00023242"/>
    </source>
</evidence>
<dbReference type="InterPro" id="IPR050688">
    <property type="entry name" value="Zinc_finger/UBP_domain"/>
</dbReference>
<evidence type="ECO:0000256" key="2">
    <source>
        <dbReference type="ARBA" id="ARBA00006991"/>
    </source>
</evidence>
<dbReference type="Gene3D" id="3.30.160.60">
    <property type="entry name" value="Classic Zinc Finger"/>
    <property type="match status" value="3"/>
</dbReference>
<dbReference type="EMBL" id="JAODUP010000280">
    <property type="protein sequence ID" value="KAK2153984.1"/>
    <property type="molecule type" value="Genomic_DNA"/>
</dbReference>
<keyword evidence="8" id="KW-0238">DNA-binding</keyword>
<evidence type="ECO:0000256" key="7">
    <source>
        <dbReference type="ARBA" id="ARBA00023015"/>
    </source>
</evidence>
<dbReference type="GO" id="GO:0008270">
    <property type="term" value="F:zinc ion binding"/>
    <property type="evidence" value="ECO:0007669"/>
    <property type="project" value="UniProtKB-KW"/>
</dbReference>
<accession>A0AAD9N4H3</accession>
<feature type="compositionally biased region" description="Basic and acidic residues" evidence="12">
    <location>
        <begin position="630"/>
        <end position="639"/>
    </location>
</feature>
<evidence type="ECO:0000256" key="6">
    <source>
        <dbReference type="ARBA" id="ARBA00022833"/>
    </source>
</evidence>
<feature type="compositionally biased region" description="Basic residues" evidence="12">
    <location>
        <begin position="96"/>
        <end position="110"/>
    </location>
</feature>
<comment type="subcellular location">
    <subcellularLocation>
        <location evidence="1">Nucleus</location>
    </subcellularLocation>
</comment>
<gene>
    <name evidence="14" type="ORF">LSH36_280g03030</name>
</gene>
<dbReference type="GO" id="GO:0045944">
    <property type="term" value="P:positive regulation of transcription by RNA polymerase II"/>
    <property type="evidence" value="ECO:0007669"/>
    <property type="project" value="TreeGrafter"/>
</dbReference>
<keyword evidence="7" id="KW-0805">Transcription regulation</keyword>
<evidence type="ECO:0000256" key="4">
    <source>
        <dbReference type="ARBA" id="ARBA00022737"/>
    </source>
</evidence>
<comment type="caution">
    <text evidence="14">The sequence shown here is derived from an EMBL/GenBank/DDBJ whole genome shotgun (WGS) entry which is preliminary data.</text>
</comment>